<dbReference type="Proteomes" id="UP000284605">
    <property type="component" value="Unassembled WGS sequence"/>
</dbReference>
<dbReference type="Pfam" id="PF13439">
    <property type="entry name" value="Glyco_transf_4"/>
    <property type="match status" value="1"/>
</dbReference>
<dbReference type="PANTHER" id="PTHR45947:SF14">
    <property type="entry name" value="SLL1723 PROTEIN"/>
    <property type="match status" value="1"/>
</dbReference>
<evidence type="ECO:0000259" key="1">
    <source>
        <dbReference type="Pfam" id="PF00534"/>
    </source>
</evidence>
<sequence length="374" mass="39623">MTAILVYRDKLVPKSEIGFLRRQYSAFSRLEPHWVGCSTTAEVGELTPSPIVLGRAGPFGTLDRALFKQCARVPEAPSLRPLGARLIHAQFGRGGALALPLARALRIPLVVTYHGGDAHKNKHYEKRLLPTIYQRRLEALKAQASLFICVSDSVREKLIERGFPAAKLTVVNIGIDLDPAMATPKEPPYVFFAGRFVEKKGIPILIDAARILRERGVGVGVVLAGDGPMLSDMKGRAAGLDGVEFLGWQSQAATRHRMRGASLVVVPSITASGGDAEGLPTVAMEAMSAAVPVVATDAAGLTGVVESGRNALVVPAGDPAALADAIQAIVTDPGRRAALGAAGRALAEERLSAAVQSRRLEDRLIDVIGAFQEA</sequence>
<organism evidence="3 4">
    <name type="scientific">Oleomonas cavernae</name>
    <dbReference type="NCBI Taxonomy" id="2320859"/>
    <lineage>
        <taxon>Bacteria</taxon>
        <taxon>Pseudomonadati</taxon>
        <taxon>Pseudomonadota</taxon>
        <taxon>Alphaproteobacteria</taxon>
        <taxon>Acetobacterales</taxon>
        <taxon>Acetobacteraceae</taxon>
        <taxon>Oleomonas</taxon>
    </lineage>
</organism>
<keyword evidence="3" id="KW-0808">Transferase</keyword>
<dbReference type="PANTHER" id="PTHR45947">
    <property type="entry name" value="SULFOQUINOVOSYL TRANSFERASE SQD2"/>
    <property type="match status" value="1"/>
</dbReference>
<dbReference type="OrthoDB" id="5443996at2"/>
<evidence type="ECO:0000313" key="3">
    <source>
        <dbReference type="EMBL" id="RJF94632.1"/>
    </source>
</evidence>
<accession>A0A418WTP5</accession>
<dbReference type="Pfam" id="PF00534">
    <property type="entry name" value="Glycos_transf_1"/>
    <property type="match status" value="1"/>
</dbReference>
<dbReference type="InterPro" id="IPR001296">
    <property type="entry name" value="Glyco_trans_1"/>
</dbReference>
<dbReference type="InterPro" id="IPR050194">
    <property type="entry name" value="Glycosyltransferase_grp1"/>
</dbReference>
<dbReference type="RefSeq" id="WP_119775906.1">
    <property type="nucleotide sequence ID" value="NZ_QYUK01000008.1"/>
</dbReference>
<feature type="domain" description="Glycosyl transferase family 1" evidence="1">
    <location>
        <begin position="182"/>
        <end position="344"/>
    </location>
</feature>
<evidence type="ECO:0000313" key="4">
    <source>
        <dbReference type="Proteomes" id="UP000284605"/>
    </source>
</evidence>
<reference evidence="3 4" key="1">
    <citation type="submission" date="2018-09" db="EMBL/GenBank/DDBJ databases">
        <authorList>
            <person name="Zhu H."/>
        </authorList>
    </citation>
    <scope>NUCLEOTIDE SEQUENCE [LARGE SCALE GENOMIC DNA]</scope>
    <source>
        <strain evidence="3 4">K1W22B-8</strain>
    </source>
</reference>
<dbReference type="AlphaFoldDB" id="A0A418WTP5"/>
<protein>
    <submittedName>
        <fullName evidence="3">Glycosyltransferase</fullName>
    </submittedName>
</protein>
<comment type="caution">
    <text evidence="3">The sequence shown here is derived from an EMBL/GenBank/DDBJ whole genome shotgun (WGS) entry which is preliminary data.</text>
</comment>
<dbReference type="GO" id="GO:0016757">
    <property type="term" value="F:glycosyltransferase activity"/>
    <property type="evidence" value="ECO:0007669"/>
    <property type="project" value="InterPro"/>
</dbReference>
<name>A0A418WTP5_9PROT</name>
<feature type="domain" description="Glycosyltransferase subfamily 4-like N-terminal" evidence="2">
    <location>
        <begin position="79"/>
        <end position="178"/>
    </location>
</feature>
<dbReference type="Gene3D" id="3.40.50.2000">
    <property type="entry name" value="Glycogen Phosphorylase B"/>
    <property type="match status" value="2"/>
</dbReference>
<gene>
    <name evidence="3" type="ORF">D3874_02050</name>
</gene>
<dbReference type="SUPFAM" id="SSF53756">
    <property type="entry name" value="UDP-Glycosyltransferase/glycogen phosphorylase"/>
    <property type="match status" value="1"/>
</dbReference>
<keyword evidence="4" id="KW-1185">Reference proteome</keyword>
<proteinExistence type="predicted"/>
<dbReference type="EMBL" id="QYUK01000008">
    <property type="protein sequence ID" value="RJF94632.1"/>
    <property type="molecule type" value="Genomic_DNA"/>
</dbReference>
<evidence type="ECO:0000259" key="2">
    <source>
        <dbReference type="Pfam" id="PF13439"/>
    </source>
</evidence>
<dbReference type="InterPro" id="IPR028098">
    <property type="entry name" value="Glyco_trans_4-like_N"/>
</dbReference>